<keyword evidence="3 11" id="KW-0723">Serine/threonine-protein kinase</keyword>
<comment type="similarity">
    <text evidence="11">Belongs to the protein kinase superfamily.</text>
</comment>
<evidence type="ECO:0000256" key="9">
    <source>
        <dbReference type="ARBA" id="ARBA00048679"/>
    </source>
</evidence>
<dbReference type="GO" id="GO:0035556">
    <property type="term" value="P:intracellular signal transduction"/>
    <property type="evidence" value="ECO:0007669"/>
    <property type="project" value="TreeGrafter"/>
</dbReference>
<comment type="cofactor">
    <cofactor evidence="1">
        <name>Mg(2+)</name>
        <dbReference type="ChEBI" id="CHEBI:18420"/>
    </cofactor>
</comment>
<keyword evidence="14" id="KW-1185">Reference proteome</keyword>
<evidence type="ECO:0000256" key="11">
    <source>
        <dbReference type="RuleBase" id="RU000304"/>
    </source>
</evidence>
<evidence type="ECO:0000256" key="5">
    <source>
        <dbReference type="ARBA" id="ARBA00022741"/>
    </source>
</evidence>
<evidence type="ECO:0000313" key="14">
    <source>
        <dbReference type="Proteomes" id="UP000887581"/>
    </source>
</evidence>
<evidence type="ECO:0000256" key="6">
    <source>
        <dbReference type="ARBA" id="ARBA00022777"/>
    </source>
</evidence>
<dbReference type="Gene3D" id="1.10.510.10">
    <property type="entry name" value="Transferase(Phosphotransferase) domain 1"/>
    <property type="match status" value="1"/>
</dbReference>
<dbReference type="EC" id="2.7.11.1" evidence="2"/>
<evidence type="ECO:0000256" key="3">
    <source>
        <dbReference type="ARBA" id="ARBA00022527"/>
    </source>
</evidence>
<dbReference type="PANTHER" id="PTHR24346:SF49">
    <property type="entry name" value="NIM1 SERINE_THREONINE PROTEIN KINASE"/>
    <property type="match status" value="1"/>
</dbReference>
<dbReference type="PROSITE" id="PS50011">
    <property type="entry name" value="PROTEIN_KINASE_DOM"/>
    <property type="match status" value="1"/>
</dbReference>
<reference evidence="15" key="1">
    <citation type="submission" date="2022-11" db="UniProtKB">
        <authorList>
            <consortium name="WormBaseParasite"/>
        </authorList>
    </citation>
    <scope>IDENTIFICATION</scope>
</reference>
<dbReference type="Proteomes" id="UP000887581">
    <property type="component" value="Unplaced"/>
</dbReference>
<keyword evidence="7 10" id="KW-0067">ATP-binding</keyword>
<dbReference type="SUPFAM" id="SSF56112">
    <property type="entry name" value="Protein kinase-like (PK-like)"/>
    <property type="match status" value="1"/>
</dbReference>
<accession>A0A915Q196</accession>
<sequence length="397" mass="45108">MKREESVTGICQSSDEQSSLPSMCQETSAIKKPYELLVDALANDPSIKKEVALGERIGFYKIGEQIGCGSFSKVNIGIHCLTNEKVAIKIMEKSKMNQHAQKSLVREIKAMEQLHHPNIIHLFECVETISRVYIIMEYAGYGELYTHINYKGKLPEDDCKPIFAQIVSAILYMHSKNIVHRDIKAENVILSQSDWVKLADFGFACQVRPNDRLSTFCGSPPYAAPELFKTQNYFGPNVDIWAVGVLLYFMLVGHTPFHGETINDLKQSILRGIYPLPNYLSIPAQRAISQMLVIDPIKRSTIYDIKNCNFLKGCKLTKPYIQCHMISDEKELIENPIALKIHNTLRVYGIDEALISDASSRGVRDAITGTFRIVLHKAQQEYDKQRRNRACFFFFST</sequence>
<feature type="binding site" evidence="10">
    <location>
        <position position="89"/>
    </location>
    <ligand>
        <name>ATP</name>
        <dbReference type="ChEBI" id="CHEBI:30616"/>
    </ligand>
</feature>
<evidence type="ECO:0000313" key="15">
    <source>
        <dbReference type="WBParaSite" id="sdigi.contig728.g9608.t1"/>
    </source>
</evidence>
<evidence type="ECO:0000256" key="12">
    <source>
        <dbReference type="SAM" id="MobiDB-lite"/>
    </source>
</evidence>
<evidence type="ECO:0000256" key="10">
    <source>
        <dbReference type="PROSITE-ProRule" id="PRU10141"/>
    </source>
</evidence>
<dbReference type="GO" id="GO:0000226">
    <property type="term" value="P:microtubule cytoskeleton organization"/>
    <property type="evidence" value="ECO:0007669"/>
    <property type="project" value="TreeGrafter"/>
</dbReference>
<protein>
    <recommendedName>
        <fullName evidence="2">non-specific serine/threonine protein kinase</fullName>
        <ecNumber evidence="2">2.7.11.1</ecNumber>
    </recommendedName>
</protein>
<organism evidence="14 15">
    <name type="scientific">Setaria digitata</name>
    <dbReference type="NCBI Taxonomy" id="48799"/>
    <lineage>
        <taxon>Eukaryota</taxon>
        <taxon>Metazoa</taxon>
        <taxon>Ecdysozoa</taxon>
        <taxon>Nematoda</taxon>
        <taxon>Chromadorea</taxon>
        <taxon>Rhabditida</taxon>
        <taxon>Spirurina</taxon>
        <taxon>Spiruromorpha</taxon>
        <taxon>Filarioidea</taxon>
        <taxon>Setariidae</taxon>
        <taxon>Setaria</taxon>
    </lineage>
</organism>
<evidence type="ECO:0000256" key="7">
    <source>
        <dbReference type="ARBA" id="ARBA00022840"/>
    </source>
</evidence>
<keyword evidence="4" id="KW-0808">Transferase</keyword>
<dbReference type="InterPro" id="IPR008271">
    <property type="entry name" value="Ser/Thr_kinase_AS"/>
</dbReference>
<dbReference type="InterPro" id="IPR017441">
    <property type="entry name" value="Protein_kinase_ATP_BS"/>
</dbReference>
<feature type="region of interest" description="Disordered" evidence="12">
    <location>
        <begin position="1"/>
        <end position="22"/>
    </location>
</feature>
<comment type="catalytic activity">
    <reaction evidence="9">
        <text>L-seryl-[protein] + ATP = O-phospho-L-seryl-[protein] + ADP + H(+)</text>
        <dbReference type="Rhea" id="RHEA:17989"/>
        <dbReference type="Rhea" id="RHEA-COMP:9863"/>
        <dbReference type="Rhea" id="RHEA-COMP:11604"/>
        <dbReference type="ChEBI" id="CHEBI:15378"/>
        <dbReference type="ChEBI" id="CHEBI:29999"/>
        <dbReference type="ChEBI" id="CHEBI:30616"/>
        <dbReference type="ChEBI" id="CHEBI:83421"/>
        <dbReference type="ChEBI" id="CHEBI:456216"/>
        <dbReference type="EC" id="2.7.11.1"/>
    </reaction>
</comment>
<proteinExistence type="inferred from homology"/>
<dbReference type="GO" id="GO:0005524">
    <property type="term" value="F:ATP binding"/>
    <property type="evidence" value="ECO:0007669"/>
    <property type="project" value="UniProtKB-UniRule"/>
</dbReference>
<comment type="catalytic activity">
    <reaction evidence="8">
        <text>L-threonyl-[protein] + ATP = O-phospho-L-threonyl-[protein] + ADP + H(+)</text>
        <dbReference type="Rhea" id="RHEA:46608"/>
        <dbReference type="Rhea" id="RHEA-COMP:11060"/>
        <dbReference type="Rhea" id="RHEA-COMP:11605"/>
        <dbReference type="ChEBI" id="CHEBI:15378"/>
        <dbReference type="ChEBI" id="CHEBI:30013"/>
        <dbReference type="ChEBI" id="CHEBI:30616"/>
        <dbReference type="ChEBI" id="CHEBI:61977"/>
        <dbReference type="ChEBI" id="CHEBI:456216"/>
        <dbReference type="EC" id="2.7.11.1"/>
    </reaction>
</comment>
<dbReference type="PROSITE" id="PS00107">
    <property type="entry name" value="PROTEIN_KINASE_ATP"/>
    <property type="match status" value="1"/>
</dbReference>
<dbReference type="Pfam" id="PF00069">
    <property type="entry name" value="Pkinase"/>
    <property type="match status" value="1"/>
</dbReference>
<keyword evidence="5 10" id="KW-0547">Nucleotide-binding</keyword>
<dbReference type="AlphaFoldDB" id="A0A915Q196"/>
<evidence type="ECO:0000256" key="2">
    <source>
        <dbReference type="ARBA" id="ARBA00012513"/>
    </source>
</evidence>
<dbReference type="GO" id="GO:0005737">
    <property type="term" value="C:cytoplasm"/>
    <property type="evidence" value="ECO:0007669"/>
    <property type="project" value="TreeGrafter"/>
</dbReference>
<dbReference type="PROSITE" id="PS00108">
    <property type="entry name" value="PROTEIN_KINASE_ST"/>
    <property type="match status" value="1"/>
</dbReference>
<keyword evidence="6" id="KW-0418">Kinase</keyword>
<feature type="compositionally biased region" description="Polar residues" evidence="12">
    <location>
        <begin position="9"/>
        <end position="22"/>
    </location>
</feature>
<feature type="domain" description="Protein kinase" evidence="13">
    <location>
        <begin position="60"/>
        <end position="321"/>
    </location>
</feature>
<evidence type="ECO:0000256" key="8">
    <source>
        <dbReference type="ARBA" id="ARBA00047899"/>
    </source>
</evidence>
<name>A0A915Q196_9BILA</name>
<dbReference type="GO" id="GO:0050321">
    <property type="term" value="F:tau-protein kinase activity"/>
    <property type="evidence" value="ECO:0007669"/>
    <property type="project" value="TreeGrafter"/>
</dbReference>
<dbReference type="PANTHER" id="PTHR24346">
    <property type="entry name" value="MAP/MICROTUBULE AFFINITY-REGULATING KINASE"/>
    <property type="match status" value="1"/>
</dbReference>
<evidence type="ECO:0000256" key="1">
    <source>
        <dbReference type="ARBA" id="ARBA00001946"/>
    </source>
</evidence>
<dbReference type="FunFam" id="3.30.200.20:FF:000003">
    <property type="entry name" value="Non-specific serine/threonine protein kinase"/>
    <property type="match status" value="1"/>
</dbReference>
<dbReference type="SMART" id="SM00220">
    <property type="entry name" value="S_TKc"/>
    <property type="match status" value="1"/>
</dbReference>
<dbReference type="InterPro" id="IPR011009">
    <property type="entry name" value="Kinase-like_dom_sf"/>
</dbReference>
<evidence type="ECO:0000256" key="4">
    <source>
        <dbReference type="ARBA" id="ARBA00022679"/>
    </source>
</evidence>
<dbReference type="FunFam" id="1.10.510.10:FF:000571">
    <property type="entry name" value="Maternal embryonic leucine zipper kinase"/>
    <property type="match status" value="1"/>
</dbReference>
<evidence type="ECO:0000259" key="13">
    <source>
        <dbReference type="PROSITE" id="PS50011"/>
    </source>
</evidence>
<dbReference type="InterPro" id="IPR000719">
    <property type="entry name" value="Prot_kinase_dom"/>
</dbReference>
<dbReference type="WBParaSite" id="sdigi.contig728.g9608.t1">
    <property type="protein sequence ID" value="sdigi.contig728.g9608.t1"/>
    <property type="gene ID" value="sdigi.contig728.g9608"/>
</dbReference>